<evidence type="ECO:0000313" key="2">
    <source>
        <dbReference type="EMBL" id="KIH68649.1"/>
    </source>
</evidence>
<proteinExistence type="predicted"/>
<feature type="region of interest" description="Disordered" evidence="1">
    <location>
        <begin position="1"/>
        <end position="20"/>
    </location>
</feature>
<name>A0A0C2HAI4_9BILA</name>
<reference evidence="2 3" key="1">
    <citation type="submission" date="2013-12" db="EMBL/GenBank/DDBJ databases">
        <title>Draft genome of the parsitic nematode Ancylostoma duodenale.</title>
        <authorList>
            <person name="Mitreva M."/>
        </authorList>
    </citation>
    <scope>NUCLEOTIDE SEQUENCE [LARGE SCALE GENOMIC DNA]</scope>
    <source>
        <strain evidence="2 3">Zhejiang</strain>
    </source>
</reference>
<evidence type="ECO:0000256" key="1">
    <source>
        <dbReference type="SAM" id="MobiDB-lite"/>
    </source>
</evidence>
<dbReference type="EMBL" id="KN726325">
    <property type="protein sequence ID" value="KIH68649.1"/>
    <property type="molecule type" value="Genomic_DNA"/>
</dbReference>
<dbReference type="Proteomes" id="UP000054047">
    <property type="component" value="Unassembled WGS sequence"/>
</dbReference>
<protein>
    <recommendedName>
        <fullName evidence="4">Ig-like domain-containing protein</fullName>
    </recommendedName>
</protein>
<dbReference type="OrthoDB" id="2431000at2759"/>
<organism evidence="2 3">
    <name type="scientific">Ancylostoma duodenale</name>
    <dbReference type="NCBI Taxonomy" id="51022"/>
    <lineage>
        <taxon>Eukaryota</taxon>
        <taxon>Metazoa</taxon>
        <taxon>Ecdysozoa</taxon>
        <taxon>Nematoda</taxon>
        <taxon>Chromadorea</taxon>
        <taxon>Rhabditida</taxon>
        <taxon>Rhabditina</taxon>
        <taxon>Rhabditomorpha</taxon>
        <taxon>Strongyloidea</taxon>
        <taxon>Ancylostomatidae</taxon>
        <taxon>Ancylostomatinae</taxon>
        <taxon>Ancylostoma</taxon>
    </lineage>
</organism>
<keyword evidence="3" id="KW-1185">Reference proteome</keyword>
<evidence type="ECO:0000313" key="3">
    <source>
        <dbReference type="Proteomes" id="UP000054047"/>
    </source>
</evidence>
<sequence length="62" mass="6585">MALQINLGMDGASSSGPRPYIRLTSQLKNATRPSGGEVRFRCEAIGTPPLSFTSVARFSTLA</sequence>
<evidence type="ECO:0008006" key="4">
    <source>
        <dbReference type="Google" id="ProtNLM"/>
    </source>
</evidence>
<gene>
    <name evidence="2" type="ORF">ANCDUO_01017</name>
</gene>
<dbReference type="AlphaFoldDB" id="A0A0C2HAI4"/>
<accession>A0A0C2HAI4</accession>